<proteinExistence type="predicted"/>
<dbReference type="Gene3D" id="2.130.10.130">
    <property type="entry name" value="Integrin alpha, N-terminal"/>
    <property type="match status" value="2"/>
</dbReference>
<feature type="domain" description="IPT/TIG" evidence="3">
    <location>
        <begin position="523"/>
        <end position="606"/>
    </location>
</feature>
<dbReference type="OrthoDB" id="673970at2"/>
<feature type="signal peptide" evidence="2">
    <location>
        <begin position="1"/>
        <end position="29"/>
    </location>
</feature>
<dbReference type="Gene3D" id="2.130.10.10">
    <property type="entry name" value="YVTN repeat-like/Quinoprotein amine dehydrogenase"/>
    <property type="match status" value="1"/>
</dbReference>
<dbReference type="SMART" id="SM00429">
    <property type="entry name" value="IPT"/>
    <property type="match status" value="1"/>
</dbReference>
<evidence type="ECO:0000259" key="3">
    <source>
        <dbReference type="SMART" id="SM00429"/>
    </source>
</evidence>
<evidence type="ECO:0000313" key="4">
    <source>
        <dbReference type="EMBL" id="OQP57692.1"/>
    </source>
</evidence>
<organism evidence="4 5">
    <name type="scientific">Niastella vici</name>
    <dbReference type="NCBI Taxonomy" id="1703345"/>
    <lineage>
        <taxon>Bacteria</taxon>
        <taxon>Pseudomonadati</taxon>
        <taxon>Bacteroidota</taxon>
        <taxon>Chitinophagia</taxon>
        <taxon>Chitinophagales</taxon>
        <taxon>Chitinophagaceae</taxon>
        <taxon>Niastella</taxon>
    </lineage>
</organism>
<protein>
    <recommendedName>
        <fullName evidence="3">IPT/TIG domain-containing protein</fullName>
    </recommendedName>
</protein>
<dbReference type="Gene3D" id="2.60.40.10">
    <property type="entry name" value="Immunoglobulins"/>
    <property type="match status" value="3"/>
</dbReference>
<dbReference type="Pfam" id="PF13517">
    <property type="entry name" value="FG-GAP_3"/>
    <property type="match status" value="2"/>
</dbReference>
<feature type="chain" id="PRO_5010716132" description="IPT/TIG domain-containing protein" evidence="2">
    <location>
        <begin position="30"/>
        <end position="1623"/>
    </location>
</feature>
<dbReference type="SUPFAM" id="SSF69318">
    <property type="entry name" value="Integrin alpha N-terminal domain"/>
    <property type="match status" value="3"/>
</dbReference>
<evidence type="ECO:0000256" key="1">
    <source>
        <dbReference type="ARBA" id="ARBA00022729"/>
    </source>
</evidence>
<dbReference type="SUPFAM" id="SSF50939">
    <property type="entry name" value="Sialidases"/>
    <property type="match status" value="1"/>
</dbReference>
<dbReference type="InterPro" id="IPR036278">
    <property type="entry name" value="Sialidase_sf"/>
</dbReference>
<dbReference type="PANTHER" id="PTHR44103:SF1">
    <property type="entry name" value="PROPROTEIN CONVERTASE P"/>
    <property type="match status" value="1"/>
</dbReference>
<dbReference type="InterPro" id="IPR013517">
    <property type="entry name" value="FG-GAP"/>
</dbReference>
<dbReference type="EMBL" id="LVYD01000113">
    <property type="protein sequence ID" value="OQP57692.1"/>
    <property type="molecule type" value="Genomic_DNA"/>
</dbReference>
<dbReference type="Proteomes" id="UP000192796">
    <property type="component" value="Unassembled WGS sequence"/>
</dbReference>
<dbReference type="InterPro" id="IPR014756">
    <property type="entry name" value="Ig_E-set"/>
</dbReference>
<dbReference type="Pfam" id="PF01839">
    <property type="entry name" value="FG-GAP"/>
    <property type="match status" value="1"/>
</dbReference>
<dbReference type="Pfam" id="PF01833">
    <property type="entry name" value="TIG"/>
    <property type="match status" value="2"/>
</dbReference>
<evidence type="ECO:0000313" key="5">
    <source>
        <dbReference type="Proteomes" id="UP000192796"/>
    </source>
</evidence>
<dbReference type="CDD" id="cd00102">
    <property type="entry name" value="IPT"/>
    <property type="match status" value="1"/>
</dbReference>
<dbReference type="STRING" id="1703345.A3860_08655"/>
<keyword evidence="5" id="KW-1185">Reference proteome</keyword>
<sequence>MQLSYLKTAFKGFLSLAIIYIFSLSSALAQMQQMYQDADPDNHLNKISFYSPNEGYVAFAKWIGYTTDSGRTYTKKFITLSNVNYGSYTNVNLTFGFGIEGVKAFDKNTLIVYGDYGLVPAILYSTDAGNSFKLVFHSQFDPSTLRTGIKDMVFPQNDNIGYAVDADRVLKTTDKGMNWSVQSTWSATFFDHLEAVDNNNVIAISTDYNANRLIKTSNGGAWWQPITLPQTGVLTYAYFLDANVGWLSMYSGQDRYFYKTTNGGVRWTLQNDIDATPFNCDKMRFTDVNTGYALVAPYRVYKTTNSGVTWEPLSRETNFTYLGYSHNDLQCLSATQLWAGGGHGYLEMTTNGGGTPIAAAYFKTDTSGMYIAGNVQLLNFSRTGCQYQWLVNGSLVSTSYNATYTHDIVRSVDTIQLIVTAGGISDTLTKYPQFYAGGIARVSSYYPKSGSAGTFVTISGSKFTNISGVSFGGTPAASFTVIGDTVITAVVAGGATGTITLKQFYGIVPVGGFTYNPPPASAPPVIQAVSPSAGIAGSTVTITGSGFSTTASQNNVFFGSVPAKLQSASSGQLVCTVPVGASLGTIQVLNKDNGLLGESLSPFHVPFADSAANFTPNSFTEGIIINKGAGIPSGLQGKDIDGDGKPDLVVNISAGQGDSVVVFRNTTTGGRFSFAPRVNIGQIFFPTFGHFTINDLDGDGLPDLVSPTNDKLVKVLRNASSPGVVSFEKEYLVPAGRGTQEAVITDLDNDGRNDIAVTAFSDYCVSVMRNTSVPGALSFGATQNFTSLMTVIGIAAGDLDGDGLKDVVAYGRDPNSGSLLLYRNTSSGGNISLAPFVSVGVPGYSLNGSYISIVDFDKDGIPDIVVCNDVNICVFRNNSTVGNFSFLPPVVMRLQPNNYFTSGWGGCVSNFSGSVKPDVISATDGPFRQIIMEKNSSLPGTPKLDSLVYGPGANSTGIFTQAVAAADFDGDGKPDLAASTGSDDKIVIVYKNTVNVPVITPMCTSKQGGNTLGSDISGKIYQWQQDAGSGFTNVVNNANLNGGATSTLQFDNTPASWNGYKYRCMVDGRYSSTFVLQLNYTPSPGLIVTATDTSFCLGTNVTFTATDSTGYKHNYFWQWQINGKNTGYIFDNFLSTNTLQDLDQVRVIQIYNDICGLERRDTSKAITVHVNGAAASVQISASNLAACVGTPITFTATPVNAGSLPVYDWKVNNVSQGINNAIFTSSGLRKNDRVQVLMKSSATCAYPSPAPSNFLTMAVTDTTALSVSISTATPAVCNGTNVLFTATPQNAGPVSSYQWTVNGIVTGSNTNTFNSSTLHDKDIVQCALTSPAACRLQPQVNSGIITMTVNSIVIPSVSLSINDTAICAGSSIVITARAVNPGSSPGYQWKNNGVIIGNNSPTYTINGLSKNTTVSVLLRSSASCAIPDSAASAPVVITASPVPDVRISGDTVVVAGSKNHLTATTSYSGTDLQYNWQDSTHSHGWQNISGTAGDTINYAPVASGDKVRCVGKTNAGCTAISNSISMRISLPTAIPGIPSADADYRWYPNPVNSMFYVQDENRFDPVSTITVFSNVGITILVMNNAGRQSTINVNVSTLATGVYFAEVRRKSGKTSYFQFLKVP</sequence>
<dbReference type="SUPFAM" id="SSF81296">
    <property type="entry name" value="E set domains"/>
    <property type="match status" value="1"/>
</dbReference>
<gene>
    <name evidence="4" type="ORF">A3860_08655</name>
</gene>
<evidence type="ECO:0000256" key="2">
    <source>
        <dbReference type="SAM" id="SignalP"/>
    </source>
</evidence>
<dbReference type="Pfam" id="PF18962">
    <property type="entry name" value="Por_Secre_tail"/>
    <property type="match status" value="1"/>
</dbReference>
<comment type="caution">
    <text evidence="4">The sequence shown here is derived from an EMBL/GenBank/DDBJ whole genome shotgun (WGS) entry which is preliminary data.</text>
</comment>
<dbReference type="RefSeq" id="WP_158085479.1">
    <property type="nucleotide sequence ID" value="NZ_LVYD01000113.1"/>
</dbReference>
<dbReference type="PANTHER" id="PTHR44103">
    <property type="entry name" value="PROPROTEIN CONVERTASE P"/>
    <property type="match status" value="1"/>
</dbReference>
<dbReference type="InterPro" id="IPR015943">
    <property type="entry name" value="WD40/YVTN_repeat-like_dom_sf"/>
</dbReference>
<keyword evidence="1 2" id="KW-0732">Signal</keyword>
<dbReference type="NCBIfam" id="TIGR04183">
    <property type="entry name" value="Por_Secre_tail"/>
    <property type="match status" value="1"/>
</dbReference>
<reference evidence="4 5" key="1">
    <citation type="submission" date="2016-03" db="EMBL/GenBank/DDBJ databases">
        <title>Niastella vici sp. nov., isolated from farmland soil.</title>
        <authorList>
            <person name="Chen L."/>
            <person name="Wang D."/>
            <person name="Yang S."/>
            <person name="Wang G."/>
        </authorList>
    </citation>
    <scope>NUCLEOTIDE SEQUENCE [LARGE SCALE GENOMIC DNA]</scope>
    <source>
        <strain evidence="4 5">DJ57</strain>
    </source>
</reference>
<name>A0A1V9FH63_9BACT</name>
<accession>A0A1V9FH63</accession>
<dbReference type="CDD" id="cd00603">
    <property type="entry name" value="IPT_PCSR"/>
    <property type="match status" value="1"/>
</dbReference>
<dbReference type="InterPro" id="IPR026444">
    <property type="entry name" value="Secre_tail"/>
</dbReference>
<dbReference type="InterPro" id="IPR028994">
    <property type="entry name" value="Integrin_alpha_N"/>
</dbReference>
<dbReference type="InterPro" id="IPR002909">
    <property type="entry name" value="IPT_dom"/>
</dbReference>
<dbReference type="InterPro" id="IPR013783">
    <property type="entry name" value="Ig-like_fold"/>
</dbReference>